<accession>A0ACB8R6D1</accession>
<evidence type="ECO:0000313" key="1">
    <source>
        <dbReference type="EMBL" id="KAI0039482.1"/>
    </source>
</evidence>
<protein>
    <submittedName>
        <fullName evidence="1">Uncharacterized protein</fullName>
    </submittedName>
</protein>
<reference evidence="1" key="2">
    <citation type="journal article" date="2022" name="New Phytol.">
        <title>Evolutionary transition to the ectomycorrhizal habit in the genomes of a hyperdiverse lineage of mushroom-forming fungi.</title>
        <authorList>
            <person name="Looney B."/>
            <person name="Miyauchi S."/>
            <person name="Morin E."/>
            <person name="Drula E."/>
            <person name="Courty P.E."/>
            <person name="Kohler A."/>
            <person name="Kuo A."/>
            <person name="LaButti K."/>
            <person name="Pangilinan J."/>
            <person name="Lipzen A."/>
            <person name="Riley R."/>
            <person name="Andreopoulos W."/>
            <person name="He G."/>
            <person name="Johnson J."/>
            <person name="Nolan M."/>
            <person name="Tritt A."/>
            <person name="Barry K.W."/>
            <person name="Grigoriev I.V."/>
            <person name="Nagy L.G."/>
            <person name="Hibbett D."/>
            <person name="Henrissat B."/>
            <person name="Matheny P.B."/>
            <person name="Labbe J."/>
            <person name="Martin F.M."/>
        </authorList>
    </citation>
    <scope>NUCLEOTIDE SEQUENCE</scope>
    <source>
        <strain evidence="1">FP105234-sp</strain>
    </source>
</reference>
<comment type="caution">
    <text evidence="1">The sequence shown here is derived from an EMBL/GenBank/DDBJ whole genome shotgun (WGS) entry which is preliminary data.</text>
</comment>
<sequence length="170" mass="18288">MPSQTTDRSPSPPPDSPPLPNSDIEHDEEPTPAPFSGDFYGTDYHPDKAEHAEDLDIEQPDNGAEDGGPIFDIAEDADPVFDDNDRVERVEIHRSNPAPEGTPDEDEEVEEAAARPHTGQPAWADTVIVPYPGEAGAAVGHADEGGYDAYGAAVTQDPNNPWHPFPDKLS</sequence>
<organism evidence="1 2">
    <name type="scientific">Auriscalpium vulgare</name>
    <dbReference type="NCBI Taxonomy" id="40419"/>
    <lineage>
        <taxon>Eukaryota</taxon>
        <taxon>Fungi</taxon>
        <taxon>Dikarya</taxon>
        <taxon>Basidiomycota</taxon>
        <taxon>Agaricomycotina</taxon>
        <taxon>Agaricomycetes</taxon>
        <taxon>Russulales</taxon>
        <taxon>Auriscalpiaceae</taxon>
        <taxon>Auriscalpium</taxon>
    </lineage>
</organism>
<dbReference type="Proteomes" id="UP000814033">
    <property type="component" value="Unassembled WGS sequence"/>
</dbReference>
<name>A0ACB8R6D1_9AGAM</name>
<keyword evidence="2" id="KW-1185">Reference proteome</keyword>
<evidence type="ECO:0000313" key="2">
    <source>
        <dbReference type="Proteomes" id="UP000814033"/>
    </source>
</evidence>
<proteinExistence type="predicted"/>
<gene>
    <name evidence="1" type="ORF">FA95DRAFT_1612540</name>
</gene>
<dbReference type="EMBL" id="MU276299">
    <property type="protein sequence ID" value="KAI0039482.1"/>
    <property type="molecule type" value="Genomic_DNA"/>
</dbReference>
<reference evidence="1" key="1">
    <citation type="submission" date="2021-02" db="EMBL/GenBank/DDBJ databases">
        <authorList>
            <consortium name="DOE Joint Genome Institute"/>
            <person name="Ahrendt S."/>
            <person name="Looney B.P."/>
            <person name="Miyauchi S."/>
            <person name="Morin E."/>
            <person name="Drula E."/>
            <person name="Courty P.E."/>
            <person name="Chicoki N."/>
            <person name="Fauchery L."/>
            <person name="Kohler A."/>
            <person name="Kuo A."/>
            <person name="Labutti K."/>
            <person name="Pangilinan J."/>
            <person name="Lipzen A."/>
            <person name="Riley R."/>
            <person name="Andreopoulos W."/>
            <person name="He G."/>
            <person name="Johnson J."/>
            <person name="Barry K.W."/>
            <person name="Grigoriev I.V."/>
            <person name="Nagy L."/>
            <person name="Hibbett D."/>
            <person name="Henrissat B."/>
            <person name="Matheny P.B."/>
            <person name="Labbe J."/>
            <person name="Martin F."/>
        </authorList>
    </citation>
    <scope>NUCLEOTIDE SEQUENCE</scope>
    <source>
        <strain evidence="1">FP105234-sp</strain>
    </source>
</reference>